<proteinExistence type="predicted"/>
<keyword evidence="3" id="KW-1185">Reference proteome</keyword>
<reference evidence="2 3" key="1">
    <citation type="submission" date="2024-11" db="EMBL/GenBank/DDBJ databases">
        <title>Chromosome-level genome assembly of the freshwater bivalve Anodonta woodiana.</title>
        <authorList>
            <person name="Chen X."/>
        </authorList>
    </citation>
    <scope>NUCLEOTIDE SEQUENCE [LARGE SCALE GENOMIC DNA]</scope>
    <source>
        <strain evidence="2">MN2024</strain>
        <tissue evidence="2">Gills</tissue>
    </source>
</reference>
<feature type="region of interest" description="Disordered" evidence="1">
    <location>
        <begin position="1122"/>
        <end position="1150"/>
    </location>
</feature>
<feature type="region of interest" description="Disordered" evidence="1">
    <location>
        <begin position="1025"/>
        <end position="1053"/>
    </location>
</feature>
<evidence type="ECO:0000313" key="2">
    <source>
        <dbReference type="EMBL" id="KAL3865091.1"/>
    </source>
</evidence>
<protein>
    <submittedName>
        <fullName evidence="2">Uncharacterized protein</fullName>
    </submittedName>
</protein>
<dbReference type="Proteomes" id="UP001634394">
    <property type="component" value="Unassembled WGS sequence"/>
</dbReference>
<name>A0ABD3VVC9_SINWO</name>
<gene>
    <name evidence="2" type="ORF">ACJMK2_006722</name>
</gene>
<feature type="compositionally biased region" description="Polar residues" evidence="1">
    <location>
        <begin position="940"/>
        <end position="949"/>
    </location>
</feature>
<feature type="compositionally biased region" description="Polar residues" evidence="1">
    <location>
        <begin position="1125"/>
        <end position="1134"/>
    </location>
</feature>
<organism evidence="2 3">
    <name type="scientific">Sinanodonta woodiana</name>
    <name type="common">Chinese pond mussel</name>
    <name type="synonym">Anodonta woodiana</name>
    <dbReference type="NCBI Taxonomy" id="1069815"/>
    <lineage>
        <taxon>Eukaryota</taxon>
        <taxon>Metazoa</taxon>
        <taxon>Spiralia</taxon>
        <taxon>Lophotrochozoa</taxon>
        <taxon>Mollusca</taxon>
        <taxon>Bivalvia</taxon>
        <taxon>Autobranchia</taxon>
        <taxon>Heteroconchia</taxon>
        <taxon>Palaeoheterodonta</taxon>
        <taxon>Unionida</taxon>
        <taxon>Unionoidea</taxon>
        <taxon>Unionidae</taxon>
        <taxon>Unioninae</taxon>
        <taxon>Sinanodonta</taxon>
    </lineage>
</organism>
<dbReference type="EMBL" id="JBJQND010000010">
    <property type="protein sequence ID" value="KAL3865091.1"/>
    <property type="molecule type" value="Genomic_DNA"/>
</dbReference>
<feature type="region of interest" description="Disordered" evidence="1">
    <location>
        <begin position="1335"/>
        <end position="1369"/>
    </location>
</feature>
<feature type="region of interest" description="Disordered" evidence="1">
    <location>
        <begin position="858"/>
        <end position="885"/>
    </location>
</feature>
<comment type="caution">
    <text evidence="2">The sequence shown here is derived from an EMBL/GenBank/DDBJ whole genome shotgun (WGS) entry which is preliminary data.</text>
</comment>
<feature type="compositionally biased region" description="Low complexity" evidence="1">
    <location>
        <begin position="1345"/>
        <end position="1360"/>
    </location>
</feature>
<evidence type="ECO:0000256" key="1">
    <source>
        <dbReference type="SAM" id="MobiDB-lite"/>
    </source>
</evidence>
<evidence type="ECO:0000313" key="3">
    <source>
        <dbReference type="Proteomes" id="UP001634394"/>
    </source>
</evidence>
<feature type="compositionally biased region" description="Polar residues" evidence="1">
    <location>
        <begin position="1025"/>
        <end position="1037"/>
    </location>
</feature>
<accession>A0ABD3VVC9</accession>
<feature type="region of interest" description="Disordered" evidence="1">
    <location>
        <begin position="912"/>
        <end position="958"/>
    </location>
</feature>
<feature type="region of interest" description="Disordered" evidence="1">
    <location>
        <begin position="1187"/>
        <end position="1209"/>
    </location>
</feature>
<sequence>MNSEVHYSLASQTGLQSPLMADTMSPKQIQASPTLQDARVSPQMRNSFWDSHLQDLRTLVSGISNESNILKTNIHSEIKKQNSMSLNAMNQEIPSGSLKSTLNSEDPRNVISVTDPCHLLDTLEEEFGDFLNSMEVTCSSLQSTPKKNYIEDQLFSPISMDSGVILASNTSSVGSSQPVTTCDTASTEFVPCLSVSGISQTVTLPTVVTTSSSPATPVAYLSGNQLIYPMSSITVKDNGMHLSENQSVFLRDSQTANTSGVNPTFGSNQYILLASSQGKNTEQVAETPTINVDPITTNRSDTNCVIESQAAMKNAAQVTLEETVYALSENDYCQCDSEEKGEEVPVEQIFIRDGQMFRLPDVGTILVGKLEFCGFRKQEKWYLGLAEVIHKVGPIFRKEFEEAVLNTRELDVLELDANEFDLLLQRSKISRHWQLRSMMELKCLHNIFVNLHKEDKDPVIKTIAEGPFYRKTDGSEVRCTNCGLKIKDPSDGERLELLLKKDVEAPLFEEHYAKPSAKYQSSVGFLHIFGLNIELNAFKLKTNDYISLKEIVFKKIFSLTTLQKRLLHLQVRPIRAPSEIEYYFQLHGIEVQRTLWVDIVAVRCMCCLTGMKELDTVTRAISCGQFKYKEMLTLITEDTTIDDTVFTLDEESLEICRFNEKLTIFGTKKSHPNQTDTCTALQRPGRRKKYGGKSNNIPATMETISSGSGQTLSKLADGKAVYVKIATMDKSGKARAVSHIKQNLNSATVTTTIPQGRFIVEDLDRFLYKHCTVTKRRNYKGGVEYSEKSKVDLTEDARNKTKSDSCNKKDLNSKIKVAVDSSYIKENDLPSMLQEKTQISHIVIKSPNTKILSANANLEDKQANPNQNNAKVEESKLQNESSIASVGKVAPGSIAPGMYIVKDMESFLKSLQKEKSGKASKTAKTHGTNKTAKSDKSKNSSEPSVQQDHNNLDTRVETSVGTCSSVESDGYFASNTSDACWEKFKVSDTNTSQIKDRNESIEDMDNSYHVQSEIGATVSAKHSSVATVKEASPSNSNQKEEMLTKGSSSSSPAVFSTIARDKNTCNSNTQKTSSSFSPFTELGLDKPLSDSVKMQVPKQLFSGTDQVLQSISSLETVIHSRAHTAENSSPSPNIFKTASSKSKRKSKSPTKLMVRMNFSKAVGTPMKPKCQRNLSFNLDMSNKETCSVEKSDSATSNKTSLEEHGSLQKSNVTNNYTVLEGDSSVRIQDSSKEYLHTSPSLQKKAVVKLNENEIFDASCVSYLSNKSCSVSMLCGRQNELDEVMEPQESAEISIDKDESSFSKPDISELFERDVTPVTIASSSSSISTDTEVEVLESGLEEGRVSSAESQISESPIISPSHDTKAASAPPSRLQKLSTKIVSMQQASAPGDSLQMLAAIAEAMNDDCSLEGSDMLSASGDNTKRKFPIDISSLDTEQRKVFAIKLKEKMEEMLNNIKKYIEVRKCEGSNEMFKVRMRFKPGAEKVFPALVKPGAKEKRQQFVMVLSRILARKFWSSQLASQELKTSTQSDMAAKSSTLQGSKEVLEHIDENKEQNFKVSCGAAGDSEKCTGNEMSIPVSESKLSVSKIKEEIDSIGEMFIKEHKQDSTPSMEQVVCPKIYDTTQVVCGRNKILESNAKEFNVEGQTDVVKQASRTLRSRKRPAEVNYCLSNSKMSRK</sequence>